<evidence type="ECO:0000256" key="14">
    <source>
        <dbReference type="ARBA" id="ARBA00034104"/>
    </source>
</evidence>
<evidence type="ECO:0000256" key="5">
    <source>
        <dbReference type="ARBA" id="ARBA00023018"/>
    </source>
</evidence>
<keyword evidence="5" id="KW-0770">Synapse</keyword>
<dbReference type="GO" id="GO:0045211">
    <property type="term" value="C:postsynaptic membrane"/>
    <property type="evidence" value="ECO:0007669"/>
    <property type="project" value="UniProtKB-SubCell"/>
</dbReference>
<dbReference type="EMBL" id="UYWW01012569">
    <property type="protein sequence ID" value="VDM21600.1"/>
    <property type="molecule type" value="Genomic_DNA"/>
</dbReference>
<keyword evidence="7 15" id="KW-0472">Membrane</keyword>
<feature type="domain" description="Neurotransmitter-gated ion-channel ligand-binding" evidence="16">
    <location>
        <begin position="48"/>
        <end position="145"/>
    </location>
</feature>
<evidence type="ECO:0000256" key="10">
    <source>
        <dbReference type="ARBA" id="ARBA00023180"/>
    </source>
</evidence>
<dbReference type="OrthoDB" id="5975154at2759"/>
<evidence type="ECO:0000259" key="17">
    <source>
        <dbReference type="Pfam" id="PF02932"/>
    </source>
</evidence>
<dbReference type="InParanoid" id="A0A3P7EF45"/>
<comment type="similarity">
    <text evidence="15">Belongs to the ligand-gated ion channel (TC 1.A.9) family.</text>
</comment>
<dbReference type="InterPro" id="IPR038050">
    <property type="entry name" value="Neuro_actylchol_rec"/>
</dbReference>
<dbReference type="SUPFAM" id="SSF63712">
    <property type="entry name" value="Nicotinic receptor ligand binding domain-like"/>
    <property type="match status" value="2"/>
</dbReference>
<dbReference type="Pfam" id="PF02931">
    <property type="entry name" value="Neur_chan_LBD"/>
    <property type="match status" value="2"/>
</dbReference>
<evidence type="ECO:0000256" key="2">
    <source>
        <dbReference type="ARBA" id="ARBA00022475"/>
    </source>
</evidence>
<dbReference type="InterPro" id="IPR036734">
    <property type="entry name" value="Neur_chan_lig-bd_sf"/>
</dbReference>
<keyword evidence="2" id="KW-1003">Cell membrane</keyword>
<dbReference type="SUPFAM" id="SSF90112">
    <property type="entry name" value="Neurotransmitter-gated ion-channel transmembrane pore"/>
    <property type="match status" value="1"/>
</dbReference>
<reference evidence="18 19" key="1">
    <citation type="submission" date="2018-11" db="EMBL/GenBank/DDBJ databases">
        <authorList>
            <consortium name="Pathogen Informatics"/>
        </authorList>
    </citation>
    <scope>NUCLEOTIDE SEQUENCE [LARGE SCALE GENOMIC DNA]</scope>
</reference>
<dbReference type="PRINTS" id="PR00252">
    <property type="entry name" value="NRIONCHANNEL"/>
</dbReference>
<feature type="transmembrane region" description="Helical" evidence="15">
    <location>
        <begin position="335"/>
        <end position="354"/>
    </location>
</feature>
<keyword evidence="3 15" id="KW-0812">Transmembrane</keyword>
<evidence type="ECO:0000256" key="7">
    <source>
        <dbReference type="ARBA" id="ARBA00023136"/>
    </source>
</evidence>
<dbReference type="GO" id="GO:0022848">
    <property type="term" value="F:acetylcholine-gated monoatomic cation-selective channel activity"/>
    <property type="evidence" value="ECO:0007669"/>
    <property type="project" value="InterPro"/>
</dbReference>
<evidence type="ECO:0000256" key="15">
    <source>
        <dbReference type="RuleBase" id="RU000687"/>
    </source>
</evidence>
<dbReference type="InterPro" id="IPR006202">
    <property type="entry name" value="Neur_chan_lig-bd"/>
</dbReference>
<keyword evidence="12" id="KW-1071">Ligand-gated ion channel</keyword>
<evidence type="ECO:0000256" key="9">
    <source>
        <dbReference type="ARBA" id="ARBA00023170"/>
    </source>
</evidence>
<evidence type="ECO:0000256" key="13">
    <source>
        <dbReference type="ARBA" id="ARBA00023303"/>
    </source>
</evidence>
<keyword evidence="19" id="KW-1185">Reference proteome</keyword>
<dbReference type="CDD" id="cd19064">
    <property type="entry name" value="LGIC_TM_nAChR"/>
    <property type="match status" value="1"/>
</dbReference>
<evidence type="ECO:0000313" key="18">
    <source>
        <dbReference type="EMBL" id="VDM21600.1"/>
    </source>
</evidence>
<sequence length="627" mass="72584">MIIILVCDNQKCANVQIVSLEDIVPNIHVCHSKTLVSMTRSSFAELEGQLHQDLLYGYNKIPRPIKNSTDVLTVNLGASLIRIIDVDEKNQILTTNLWLEMQWNDSKLTWDPSKYGGITTLHIPSDQIWTPDLVLYNKCELYYVVTGKDVIKIGQILLMDLANSFPYSAAGDPDITIFTDALVAYDGRVLWQPPAIYKSFCPIDVTWFPYDSQHCEMKFGAWSYTGYYVDLKQLPQDQVMNGIDKYGQDVETMKIGMDLSFFYQSAEWDLLSLSSARHSVFYISCCGPEKYVDITYYFVLHRKTLFFTCNLIVPCFLISLLTTIVFYLTDHKITFSISILVMLTVFFLVSYSLLHTQKVLIDIIPPTSLVIPMFGRYLITTMILVSLSTVISVITVNFRFRSGSTYRMSPWIRKLFLHFLPKILFMERNKPKRKTETSKNKLVDVVSLVRQRILPNELYCFTMQERKDIFREFYVPPSKSHSDPCSSHGEKGARQSAFNRNFICRDNEWTIEDDKDLIHQHHYLNDFERSLSYKRNSVSKLLQQIRFIADHFRINEEEAEISDEWIFAAMILDRLFLIIFSVLNVGTFLILLEAPSIYDTRSPMNITHTTKPLGQGSFTLPTTDYFN</sequence>
<dbReference type="Pfam" id="PF02932">
    <property type="entry name" value="Neur_chan_memb"/>
    <property type="match status" value="1"/>
</dbReference>
<evidence type="ECO:0000256" key="12">
    <source>
        <dbReference type="ARBA" id="ARBA00023286"/>
    </source>
</evidence>
<feature type="transmembrane region" description="Helical" evidence="15">
    <location>
        <begin position="305"/>
        <end position="328"/>
    </location>
</feature>
<evidence type="ECO:0000256" key="4">
    <source>
        <dbReference type="ARBA" id="ARBA00022989"/>
    </source>
</evidence>
<keyword evidence="9" id="KW-0675">Receptor</keyword>
<keyword evidence="13 15" id="KW-0407">Ion channel</keyword>
<dbReference type="PRINTS" id="PR00254">
    <property type="entry name" value="NICOTINICR"/>
</dbReference>
<dbReference type="FunCoup" id="A0A3P7EF45">
    <property type="interactions" value="14"/>
</dbReference>
<keyword evidence="11" id="KW-0628">Postsynaptic cell membrane</keyword>
<evidence type="ECO:0000256" key="6">
    <source>
        <dbReference type="ARBA" id="ARBA00023065"/>
    </source>
</evidence>
<comment type="subcellular location">
    <subcellularLocation>
        <location evidence="14">Postsynaptic cell membrane</location>
        <topology evidence="14">Multi-pass membrane protein</topology>
    </subcellularLocation>
</comment>
<evidence type="ECO:0000256" key="11">
    <source>
        <dbReference type="ARBA" id="ARBA00023257"/>
    </source>
</evidence>
<dbReference type="Gene3D" id="2.70.170.10">
    <property type="entry name" value="Neurotransmitter-gated ion-channel ligand-binding domain"/>
    <property type="match status" value="1"/>
</dbReference>
<gene>
    <name evidence="18" type="ORF">WBA_LOCUS12032</name>
</gene>
<keyword evidence="10" id="KW-0325">Glycoprotein</keyword>
<evidence type="ECO:0000256" key="3">
    <source>
        <dbReference type="ARBA" id="ARBA00022692"/>
    </source>
</evidence>
<keyword evidence="6 15" id="KW-0406">Ion transport</keyword>
<dbReference type="PANTHER" id="PTHR18945">
    <property type="entry name" value="NEUROTRANSMITTER GATED ION CHANNEL"/>
    <property type="match status" value="1"/>
</dbReference>
<evidence type="ECO:0000256" key="1">
    <source>
        <dbReference type="ARBA" id="ARBA00022448"/>
    </source>
</evidence>
<proteinExistence type="inferred from homology"/>
<dbReference type="InterPro" id="IPR006029">
    <property type="entry name" value="Neurotrans-gated_channel_TM"/>
</dbReference>
<keyword evidence="8" id="KW-1015">Disulfide bond</keyword>
<feature type="domain" description="Neurotransmitter-gated ion-channel transmembrane" evidence="17">
    <location>
        <begin position="311"/>
        <end position="585"/>
    </location>
</feature>
<dbReference type="AlphaFoldDB" id="A0A3P7EF45"/>
<keyword evidence="4 15" id="KW-1133">Transmembrane helix</keyword>
<evidence type="ECO:0000313" key="19">
    <source>
        <dbReference type="Proteomes" id="UP000270924"/>
    </source>
</evidence>
<dbReference type="InterPro" id="IPR018000">
    <property type="entry name" value="Neurotransmitter_ion_chnl_CS"/>
</dbReference>
<organism evidence="18 19">
    <name type="scientific">Wuchereria bancrofti</name>
    <dbReference type="NCBI Taxonomy" id="6293"/>
    <lineage>
        <taxon>Eukaryota</taxon>
        <taxon>Metazoa</taxon>
        <taxon>Ecdysozoa</taxon>
        <taxon>Nematoda</taxon>
        <taxon>Chromadorea</taxon>
        <taxon>Rhabditida</taxon>
        <taxon>Spirurina</taxon>
        <taxon>Spiruromorpha</taxon>
        <taxon>Filarioidea</taxon>
        <taxon>Onchocercidae</taxon>
        <taxon>Wuchereria</taxon>
    </lineage>
</organism>
<feature type="transmembrane region" description="Helical" evidence="15">
    <location>
        <begin position="374"/>
        <end position="398"/>
    </location>
</feature>
<feature type="transmembrane region" description="Helical" evidence="15">
    <location>
        <begin position="575"/>
        <end position="598"/>
    </location>
</feature>
<dbReference type="Gene3D" id="1.20.58.390">
    <property type="entry name" value="Neurotransmitter-gated ion-channel transmembrane domain"/>
    <property type="match status" value="2"/>
</dbReference>
<keyword evidence="1 15" id="KW-0813">Transport</keyword>
<dbReference type="PROSITE" id="PS00236">
    <property type="entry name" value="NEUROTR_ION_CHANNEL"/>
    <property type="match status" value="1"/>
</dbReference>
<name>A0A3P7EF45_WUCBA</name>
<feature type="domain" description="Neurotransmitter-gated ion-channel ligand-binding" evidence="16">
    <location>
        <begin position="169"/>
        <end position="304"/>
    </location>
</feature>
<dbReference type="Proteomes" id="UP000270924">
    <property type="component" value="Unassembled WGS sequence"/>
</dbReference>
<dbReference type="InterPro" id="IPR036719">
    <property type="entry name" value="Neuro-gated_channel_TM_sf"/>
</dbReference>
<protein>
    <submittedName>
        <fullName evidence="18">Uncharacterized protein</fullName>
    </submittedName>
</protein>
<evidence type="ECO:0000259" key="16">
    <source>
        <dbReference type="Pfam" id="PF02931"/>
    </source>
</evidence>
<evidence type="ECO:0000256" key="8">
    <source>
        <dbReference type="ARBA" id="ARBA00023157"/>
    </source>
</evidence>
<dbReference type="InterPro" id="IPR002394">
    <property type="entry name" value="Nicotinic_acetylcholine_rcpt"/>
</dbReference>
<dbReference type="GO" id="GO:0004888">
    <property type="term" value="F:transmembrane signaling receptor activity"/>
    <property type="evidence" value="ECO:0007669"/>
    <property type="project" value="InterPro"/>
</dbReference>
<accession>A0A3P7EF45</accession>
<dbReference type="InterPro" id="IPR006201">
    <property type="entry name" value="Neur_channel"/>
</dbReference>